<evidence type="ECO:0000313" key="9">
    <source>
        <dbReference type="EMBL" id="GAA4225501.1"/>
    </source>
</evidence>
<dbReference type="Proteomes" id="UP001501710">
    <property type="component" value="Unassembled WGS sequence"/>
</dbReference>
<dbReference type="PANTHER" id="PTHR43170:SF5">
    <property type="entry name" value="GMP REDUCTASE"/>
    <property type="match status" value="1"/>
</dbReference>
<dbReference type="SMART" id="SM01240">
    <property type="entry name" value="IMPDH"/>
    <property type="match status" value="1"/>
</dbReference>
<dbReference type="Pfam" id="PF00478">
    <property type="entry name" value="IMPDH"/>
    <property type="match status" value="1"/>
</dbReference>
<keyword evidence="4 6" id="KW-0560">Oxidoreductase</keyword>
<feature type="active site" description="Thioimidate intermediate" evidence="6">
    <location>
        <position position="302"/>
    </location>
</feature>
<dbReference type="InterPro" id="IPR050139">
    <property type="entry name" value="GMP_reductase"/>
</dbReference>
<proteinExistence type="inferred from homology"/>
<dbReference type="CDD" id="cd02205">
    <property type="entry name" value="CBS_pair_SF"/>
    <property type="match status" value="1"/>
</dbReference>
<dbReference type="InterPro" id="IPR005990">
    <property type="entry name" value="IMP_DH"/>
</dbReference>
<comment type="similarity">
    <text evidence="6">Belongs to the IMPDH/GMPR family. GuaB1 subfamily.</text>
</comment>
<dbReference type="NCBIfam" id="NF005869">
    <property type="entry name" value="PRK07807.1"/>
    <property type="match status" value="1"/>
</dbReference>
<keyword evidence="3 6" id="KW-0521">NADP</keyword>
<keyword evidence="1 6" id="KW-0660">Purine salvage</keyword>
<organism evidence="9 10">
    <name type="scientific">Actinomadura meridiana</name>
    <dbReference type="NCBI Taxonomy" id="559626"/>
    <lineage>
        <taxon>Bacteria</taxon>
        <taxon>Bacillati</taxon>
        <taxon>Actinomycetota</taxon>
        <taxon>Actinomycetes</taxon>
        <taxon>Streptosporangiales</taxon>
        <taxon>Thermomonosporaceae</taxon>
        <taxon>Actinomadura</taxon>
    </lineage>
</organism>
<dbReference type="RefSeq" id="WP_344889619.1">
    <property type="nucleotide sequence ID" value="NZ_BAABAS010000004.1"/>
</dbReference>
<dbReference type="CDD" id="cd00381">
    <property type="entry name" value="IMPDH"/>
    <property type="match status" value="1"/>
</dbReference>
<comment type="cofactor">
    <cofactor evidence="6">
        <name>a monovalent cation</name>
        <dbReference type="ChEBI" id="CHEBI:60242"/>
    </cofactor>
</comment>
<dbReference type="SMART" id="SM00116">
    <property type="entry name" value="CBS"/>
    <property type="match status" value="2"/>
</dbReference>
<feature type="binding site" evidence="6">
    <location>
        <begin position="245"/>
        <end position="247"/>
    </location>
    <ligand>
        <name>NADP(+)</name>
        <dbReference type="ChEBI" id="CHEBI:58349"/>
    </ligand>
</feature>
<protein>
    <recommendedName>
        <fullName evidence="6">GMP reductase</fullName>
        <ecNumber evidence="6">1.7.1.7</ecNumber>
    </recommendedName>
    <alternativeName>
        <fullName evidence="6">Guanosine 5'-monophosphate reductase</fullName>
        <shortName evidence="6">GMPR</shortName>
    </alternativeName>
</protein>
<evidence type="ECO:0000259" key="8">
    <source>
        <dbReference type="PROSITE" id="PS51371"/>
    </source>
</evidence>
<keyword evidence="2" id="KW-0677">Repeat</keyword>
<dbReference type="InterPro" id="IPR005991">
    <property type="entry name" value="GUAB1"/>
</dbReference>
<evidence type="ECO:0000256" key="7">
    <source>
        <dbReference type="PROSITE-ProRule" id="PRU00703"/>
    </source>
</evidence>
<evidence type="ECO:0000256" key="5">
    <source>
        <dbReference type="ARBA" id="ARBA00023122"/>
    </source>
</evidence>
<dbReference type="SUPFAM" id="SSF54631">
    <property type="entry name" value="CBS-domain pair"/>
    <property type="match status" value="1"/>
</dbReference>
<evidence type="ECO:0000313" key="10">
    <source>
        <dbReference type="Proteomes" id="UP001501710"/>
    </source>
</evidence>
<reference evidence="10" key="1">
    <citation type="journal article" date="2019" name="Int. J. Syst. Evol. Microbiol.">
        <title>The Global Catalogue of Microorganisms (GCM) 10K type strain sequencing project: providing services to taxonomists for standard genome sequencing and annotation.</title>
        <authorList>
            <consortium name="The Broad Institute Genomics Platform"/>
            <consortium name="The Broad Institute Genome Sequencing Center for Infectious Disease"/>
            <person name="Wu L."/>
            <person name="Ma J."/>
        </authorList>
    </citation>
    <scope>NUCLEOTIDE SEQUENCE [LARGE SCALE GENOMIC DNA]</scope>
    <source>
        <strain evidence="10">JCM 17440</strain>
    </source>
</reference>
<comment type="catalytic activity">
    <reaction evidence="6">
        <text>IMP + NH4(+) + NADP(+) = GMP + NADPH + 2 H(+)</text>
        <dbReference type="Rhea" id="RHEA:17185"/>
        <dbReference type="ChEBI" id="CHEBI:15378"/>
        <dbReference type="ChEBI" id="CHEBI:28938"/>
        <dbReference type="ChEBI" id="CHEBI:57783"/>
        <dbReference type="ChEBI" id="CHEBI:58053"/>
        <dbReference type="ChEBI" id="CHEBI:58115"/>
        <dbReference type="ChEBI" id="CHEBI:58349"/>
        <dbReference type="EC" id="1.7.1.7"/>
    </reaction>
</comment>
<dbReference type="EC" id="1.7.1.7" evidence="6"/>
<dbReference type="HAMAP" id="MF_02250">
    <property type="entry name" value="GMPR_GuaB1"/>
    <property type="match status" value="1"/>
</dbReference>
<comment type="function">
    <text evidence="6">Involved in the purine-salvage pathway. Catalyzes the NADPH-dependent conversion of GMP to IMP.</text>
</comment>
<evidence type="ECO:0000256" key="1">
    <source>
        <dbReference type="ARBA" id="ARBA00022726"/>
    </source>
</evidence>
<evidence type="ECO:0000256" key="3">
    <source>
        <dbReference type="ARBA" id="ARBA00022857"/>
    </source>
</evidence>
<dbReference type="EMBL" id="BAABAS010000004">
    <property type="protein sequence ID" value="GAA4225501.1"/>
    <property type="molecule type" value="Genomic_DNA"/>
</dbReference>
<dbReference type="Gene3D" id="3.20.20.70">
    <property type="entry name" value="Aldolase class I"/>
    <property type="match status" value="1"/>
</dbReference>
<gene>
    <name evidence="6" type="primary">guaB1</name>
    <name evidence="9" type="ORF">GCM10022254_07480</name>
</gene>
<dbReference type="PIRSF" id="PIRSF000130">
    <property type="entry name" value="IMPDH"/>
    <property type="match status" value="1"/>
</dbReference>
<evidence type="ECO:0000256" key="6">
    <source>
        <dbReference type="HAMAP-Rule" id="MF_02250"/>
    </source>
</evidence>
<dbReference type="InterPro" id="IPR046342">
    <property type="entry name" value="CBS_dom_sf"/>
</dbReference>
<comment type="pathway">
    <text evidence="6">Purine metabolism; IMP biosynthesis via salvage pathway.</text>
</comment>
<comment type="caution">
    <text evidence="9">The sequence shown here is derived from an EMBL/GenBank/DDBJ whole genome shotgun (WGS) entry which is preliminary data.</text>
</comment>
<feature type="domain" description="CBS" evidence="8">
    <location>
        <begin position="153"/>
        <end position="209"/>
    </location>
</feature>
<keyword evidence="10" id="KW-1185">Reference proteome</keyword>
<dbReference type="PROSITE" id="PS51371">
    <property type="entry name" value="CBS"/>
    <property type="match status" value="2"/>
</dbReference>
<dbReference type="InterPro" id="IPR001093">
    <property type="entry name" value="IMP_DH_GMPRt"/>
</dbReference>
<sequence>MRLLNGERPAHDLTYNDVFMVPRRSAVGSRLEVDLSTVDGSGTTIPLVVANMTAVSGRRMAETVARRGAIAVLPQDIPVEVVAEVIGWVKGRDLVVDTPIRLGPSATAGDALALLHKRAHNAVIVVADDRPVGVVTEADCQGVDRFAQLSDIMSRDLVTVPDGVDPREAFDRLHGRGHRLAPVVDADGRLTGVLTRTGALRATLYSPAVDGAGRLRIAAAVGVNGDVAGKAKALLDAGADLLVVDTAHGHQDKMISALTAVRALDPAVPVVAGNVVTAEGVRDLVEAGADIVKVGVGPGAMCTTRMMTGVGRPQFSAVLECAAEARRLGRHVWADGGVRHPRDVALALAAGAANVMVGSWFAGTYESPGDMQRTAEGRLYKESFGMASARAVRLRTADDSPFDRARKALFEEGISTSRMFLDPRRPGVEDLIDSIVAGLRSSCTYAGARTLEEFHERATIGIQGSSGFAEGMPLSSSW</sequence>
<dbReference type="InterPro" id="IPR013785">
    <property type="entry name" value="Aldolase_TIM"/>
</dbReference>
<dbReference type="PANTHER" id="PTHR43170">
    <property type="entry name" value="GMP REDUCTASE"/>
    <property type="match status" value="1"/>
</dbReference>
<dbReference type="NCBIfam" id="TIGR01303">
    <property type="entry name" value="IMP_DH_rel_1"/>
    <property type="match status" value="1"/>
</dbReference>
<dbReference type="SUPFAM" id="SSF51412">
    <property type="entry name" value="Inosine monophosphate dehydrogenase (IMPDH)"/>
    <property type="match status" value="1"/>
</dbReference>
<dbReference type="Pfam" id="PF00571">
    <property type="entry name" value="CBS"/>
    <property type="match status" value="2"/>
</dbReference>
<feature type="domain" description="CBS" evidence="8">
    <location>
        <begin position="95"/>
        <end position="152"/>
    </location>
</feature>
<accession>A0ABP8BTF3</accession>
<keyword evidence="5 7" id="KW-0129">CBS domain</keyword>
<evidence type="ECO:0000256" key="4">
    <source>
        <dbReference type="ARBA" id="ARBA00023002"/>
    </source>
</evidence>
<evidence type="ECO:0000256" key="2">
    <source>
        <dbReference type="ARBA" id="ARBA00022737"/>
    </source>
</evidence>
<name>A0ABP8BTF3_9ACTN</name>
<dbReference type="InterPro" id="IPR000644">
    <property type="entry name" value="CBS_dom"/>
</dbReference>
<feature type="binding site" evidence="6">
    <location>
        <begin position="295"/>
        <end position="297"/>
    </location>
    <ligand>
        <name>NADP(+)</name>
        <dbReference type="ChEBI" id="CHEBI:58349"/>
    </ligand>
</feature>